<reference evidence="3 4" key="1">
    <citation type="submission" date="2020-08" db="EMBL/GenBank/DDBJ databases">
        <title>A Genomic Blueprint of the Chicken Gut Microbiome.</title>
        <authorList>
            <person name="Gilroy R."/>
            <person name="Ravi A."/>
            <person name="Getino M."/>
            <person name="Pursley I."/>
            <person name="Horton D.L."/>
            <person name="Alikhan N.-F."/>
            <person name="Baker D."/>
            <person name="Gharbi K."/>
            <person name="Hall N."/>
            <person name="Watson M."/>
            <person name="Adriaenssens E.M."/>
            <person name="Foster-Nyarko E."/>
            <person name="Jarju S."/>
            <person name="Secka A."/>
            <person name="Antonio M."/>
            <person name="Oren A."/>
            <person name="Chaudhuri R."/>
            <person name="La Ragione R.M."/>
            <person name="Hildebrand F."/>
            <person name="Pallen M.J."/>
        </authorList>
    </citation>
    <scope>NUCLEOTIDE SEQUENCE [LARGE SCALE GENOMIC DNA]</scope>
    <source>
        <strain evidence="3 4">Sa2BVA9</strain>
    </source>
</reference>
<dbReference type="Gene3D" id="3.40.50.150">
    <property type="entry name" value="Vaccinia Virus protein VP39"/>
    <property type="match status" value="1"/>
</dbReference>
<evidence type="ECO:0000313" key="3">
    <source>
        <dbReference type="EMBL" id="MBD7971300.1"/>
    </source>
</evidence>
<dbReference type="Gene3D" id="6.10.140.280">
    <property type="match status" value="1"/>
</dbReference>
<dbReference type="Pfam" id="PF13649">
    <property type="entry name" value="Methyltransf_25"/>
    <property type="match status" value="1"/>
</dbReference>
<protein>
    <submittedName>
        <fullName evidence="3">Class I SAM-dependent methyltransferase</fullName>
    </submittedName>
</protein>
<evidence type="ECO:0000256" key="1">
    <source>
        <dbReference type="ARBA" id="ARBA00022679"/>
    </source>
</evidence>
<evidence type="ECO:0000313" key="4">
    <source>
        <dbReference type="Proteomes" id="UP000608071"/>
    </source>
</evidence>
<keyword evidence="4" id="KW-1185">Reference proteome</keyword>
<dbReference type="Proteomes" id="UP000608071">
    <property type="component" value="Unassembled WGS sequence"/>
</dbReference>
<dbReference type="RefSeq" id="WP_191805074.1">
    <property type="nucleotide sequence ID" value="NZ_JACSQL010000026.1"/>
</dbReference>
<proteinExistence type="predicted"/>
<dbReference type="SUPFAM" id="SSF53335">
    <property type="entry name" value="S-adenosyl-L-methionine-dependent methyltransferases"/>
    <property type="match status" value="1"/>
</dbReference>
<feature type="domain" description="Methyltransferase" evidence="2">
    <location>
        <begin position="51"/>
        <end position="145"/>
    </location>
</feature>
<dbReference type="EMBL" id="JACSQL010000026">
    <property type="protein sequence ID" value="MBD7971300.1"/>
    <property type="molecule type" value="Genomic_DNA"/>
</dbReference>
<dbReference type="CDD" id="cd02440">
    <property type="entry name" value="AdoMet_MTases"/>
    <property type="match status" value="1"/>
</dbReference>
<gene>
    <name evidence="3" type="ORF">H9647_24860</name>
</gene>
<dbReference type="InterPro" id="IPR041698">
    <property type="entry name" value="Methyltransf_25"/>
</dbReference>
<accession>A0ABR8T6A1</accession>
<evidence type="ECO:0000259" key="2">
    <source>
        <dbReference type="Pfam" id="PF13649"/>
    </source>
</evidence>
<organism evidence="3 4">
    <name type="scientific">Paenibacillus gallinarum</name>
    <dbReference type="NCBI Taxonomy" id="2762232"/>
    <lineage>
        <taxon>Bacteria</taxon>
        <taxon>Bacillati</taxon>
        <taxon>Bacillota</taxon>
        <taxon>Bacilli</taxon>
        <taxon>Bacillales</taxon>
        <taxon>Paenibacillaceae</taxon>
        <taxon>Paenibacillus</taxon>
    </lineage>
</organism>
<comment type="caution">
    <text evidence="3">The sequence shown here is derived from an EMBL/GenBank/DDBJ whole genome shotgun (WGS) entry which is preliminary data.</text>
</comment>
<dbReference type="PANTHER" id="PTHR43861">
    <property type="entry name" value="TRANS-ACONITATE 2-METHYLTRANSFERASE-RELATED"/>
    <property type="match status" value="1"/>
</dbReference>
<keyword evidence="3" id="KW-0489">Methyltransferase</keyword>
<sequence>MGNSKINDVVLKFNQVANAYDEQRRNLIPCFDDFYGIAVSIAETGNDTPNILDLGAGTGLLSSLMLKKYPKANLTLIDISEKMLEVAKSRFDGMDNVKYIVDDYSNFVYENKFDVIVSALSIHHLLDEEKKVLYKNTFQSLQEGGVFINADQILGNTMFLDSLYKNDWKRKVESSELSREEIASAYERTKLDKMANLESQIGWLKEIGFSDVDYLYKYYNFVVLYGRKIDKHD</sequence>
<dbReference type="InterPro" id="IPR029063">
    <property type="entry name" value="SAM-dependent_MTases_sf"/>
</dbReference>
<name>A0ABR8T6A1_9BACL</name>
<dbReference type="GO" id="GO:0008168">
    <property type="term" value="F:methyltransferase activity"/>
    <property type="evidence" value="ECO:0007669"/>
    <property type="project" value="UniProtKB-KW"/>
</dbReference>
<keyword evidence="1" id="KW-0808">Transferase</keyword>
<dbReference type="GO" id="GO:0032259">
    <property type="term" value="P:methylation"/>
    <property type="evidence" value="ECO:0007669"/>
    <property type="project" value="UniProtKB-KW"/>
</dbReference>